<evidence type="ECO:0000256" key="3">
    <source>
        <dbReference type="ARBA" id="ARBA00023239"/>
    </source>
</evidence>
<comment type="catalytic activity">
    <reaction evidence="1 4">
        <text>2-succinylbenzoyl-CoA + H(+) = 1,4-dihydroxy-2-naphthoyl-CoA + H2O</text>
        <dbReference type="Rhea" id="RHEA:26562"/>
        <dbReference type="ChEBI" id="CHEBI:15377"/>
        <dbReference type="ChEBI" id="CHEBI:15378"/>
        <dbReference type="ChEBI" id="CHEBI:57364"/>
        <dbReference type="ChEBI" id="CHEBI:58897"/>
        <dbReference type="EC" id="4.1.3.36"/>
    </reaction>
</comment>
<dbReference type="Pfam" id="PF00378">
    <property type="entry name" value="ECH_1"/>
    <property type="match status" value="1"/>
</dbReference>
<comment type="similarity">
    <text evidence="4">Belongs to the enoyl-CoA hydratase/isomerase family. MenB subfamily.</text>
</comment>
<proteinExistence type="inferred from homology"/>
<dbReference type="PROSITE" id="PS00166">
    <property type="entry name" value="ENOYL_COA_HYDRATASE"/>
    <property type="match status" value="1"/>
</dbReference>
<comment type="function">
    <text evidence="4">Converts o-succinylbenzoyl-CoA (OSB-CoA) to 1,4-dihydroxy-2-naphthoyl-CoA (DHNA-CoA).</text>
</comment>
<dbReference type="PANTHER" id="PTHR43113">
    <property type="entry name" value="NUCLEOSIDE-DIPHOSPHATE-SUGAR EPIMERASE"/>
    <property type="match status" value="1"/>
</dbReference>
<organism evidence="5 6">
    <name type="scientific">Kyrpidia spormannii</name>
    <dbReference type="NCBI Taxonomy" id="2055160"/>
    <lineage>
        <taxon>Bacteria</taxon>
        <taxon>Bacillati</taxon>
        <taxon>Bacillota</taxon>
        <taxon>Bacilli</taxon>
        <taxon>Bacillales</taxon>
        <taxon>Alicyclobacillaceae</taxon>
        <taxon>Kyrpidia</taxon>
    </lineage>
</organism>
<dbReference type="HAMAP" id="MF_01934">
    <property type="entry name" value="MenB"/>
    <property type="match status" value="1"/>
</dbReference>
<evidence type="ECO:0000256" key="4">
    <source>
        <dbReference type="HAMAP-Rule" id="MF_01934"/>
    </source>
</evidence>
<dbReference type="SUPFAM" id="SSF52096">
    <property type="entry name" value="ClpP/crotonase"/>
    <property type="match status" value="1"/>
</dbReference>
<dbReference type="OrthoDB" id="9775794at2"/>
<protein>
    <recommendedName>
        <fullName evidence="4">1,4-dihydroxy-2-naphthoyl-CoA synthase</fullName>
        <shortName evidence="4">DHNA-CoA synthase</shortName>
        <ecNumber evidence="4">4.1.3.36</ecNumber>
    </recommendedName>
</protein>
<dbReference type="InterPro" id="IPR018376">
    <property type="entry name" value="Enoyl-CoA_hyd/isom_CS"/>
</dbReference>
<sequence>MEYMDILFDKHGGVVTITINRPEVLNAFRPRTVNELIHAFEQAGDNPEVGVIILTGAGDRAFCVGGDTKEWKSGVGYTGASWVGIGLPIDRLHRTIRSVPQPVIAAVNGYAIGGGNVLQVVCDLAVASKTAVFGQVGPRVGSFDAGFGTAYLARLVGERKAREVWMLCRRYSAEEALSMGLVNAVVEPEQLMPTVRQWAEEILALSPTALKITKASFNAETEHISGLTQLAFGALGLYYTTLESKEGHQAFMEKRKSDFSLFRNLRQEE</sequence>
<evidence type="ECO:0000313" key="6">
    <source>
        <dbReference type="Proteomes" id="UP000231932"/>
    </source>
</evidence>
<feature type="binding site" evidence="4">
    <location>
        <position position="239"/>
    </location>
    <ligand>
        <name>substrate</name>
        <note>ligand shared between two neighboring subunits</note>
    </ligand>
</feature>
<dbReference type="UniPathway" id="UPA00079"/>
<gene>
    <name evidence="4" type="primary">menB</name>
    <name evidence="5" type="ORF">CVV65_05920</name>
</gene>
<dbReference type="RefSeq" id="WP_100667363.1">
    <property type="nucleotide sequence ID" value="NZ_CP024955.1"/>
</dbReference>
<dbReference type="Gene3D" id="3.90.226.10">
    <property type="entry name" value="2-enoyl-CoA Hydratase, Chain A, domain 1"/>
    <property type="match status" value="1"/>
</dbReference>
<dbReference type="EC" id="4.1.3.36" evidence="4"/>
<comment type="pathway">
    <text evidence="4">Quinol/quinone metabolism; 1,4-dihydroxy-2-naphthoate biosynthesis; 1,4-dihydroxy-2-naphthoate from chorismate: step 6/7.</text>
</comment>
<dbReference type="AlphaFoldDB" id="A0A2K8N5E0"/>
<dbReference type="GO" id="GO:0005829">
    <property type="term" value="C:cytosol"/>
    <property type="evidence" value="ECO:0007669"/>
    <property type="project" value="TreeGrafter"/>
</dbReference>
<dbReference type="Gene3D" id="1.10.12.10">
    <property type="entry name" value="Lyase 2-enoyl-coa Hydratase, Chain A, domain 2"/>
    <property type="match status" value="1"/>
</dbReference>
<feature type="site" description="Important for catalysis" evidence="4">
    <location>
        <position position="77"/>
    </location>
</feature>
<keyword evidence="3 4" id="KW-0456">Lyase</keyword>
<dbReference type="CDD" id="cd06558">
    <property type="entry name" value="crotonase-like"/>
    <property type="match status" value="1"/>
</dbReference>
<feature type="binding site" description="in other chain" evidence="4">
    <location>
        <position position="142"/>
    </location>
    <ligand>
        <name>substrate</name>
        <note>ligand shared between two neighboring subunits</note>
    </ligand>
</feature>
<evidence type="ECO:0000313" key="5">
    <source>
        <dbReference type="EMBL" id="ATY84546.1"/>
    </source>
</evidence>
<dbReference type="InterPro" id="IPR029045">
    <property type="entry name" value="ClpP/crotonase-like_dom_sf"/>
</dbReference>
<dbReference type="InterPro" id="IPR001753">
    <property type="entry name" value="Enoyl-CoA_hydra/iso"/>
</dbReference>
<dbReference type="GO" id="GO:0009234">
    <property type="term" value="P:menaquinone biosynthetic process"/>
    <property type="evidence" value="ECO:0007669"/>
    <property type="project" value="UniProtKB-UniRule"/>
</dbReference>
<reference evidence="6" key="1">
    <citation type="submission" date="2017-11" db="EMBL/GenBank/DDBJ databases">
        <title>Complete Genome Sequence of Kyrpidia sp. Strain EA-1, a thermophilic, hydrogen-oxidizing Bacterium, isolated from the Azores.</title>
        <authorList>
            <person name="Reiner J.E."/>
            <person name="Lapp C.J."/>
            <person name="Bunk B."/>
            <person name="Gescher J."/>
        </authorList>
    </citation>
    <scope>NUCLEOTIDE SEQUENCE [LARGE SCALE GENOMIC DNA]</scope>
    <source>
        <strain evidence="6">EA-1</strain>
    </source>
</reference>
<comment type="caution">
    <text evidence="4">Lacks conserved residue(s) required for the propagation of feature annotation.</text>
</comment>
<dbReference type="Proteomes" id="UP000231932">
    <property type="component" value="Chromosome"/>
</dbReference>
<comment type="pathway">
    <text evidence="4">Quinol/quinone metabolism; menaquinone biosynthesis.</text>
</comment>
<dbReference type="InterPro" id="IPR014748">
    <property type="entry name" value="Enoyl-CoA_hydra_C"/>
</dbReference>
<dbReference type="KEGG" id="kyr:CVV65_05920"/>
<dbReference type="GO" id="GO:0008935">
    <property type="term" value="F:1,4-dihydroxy-2-naphthoyl-CoA synthase activity"/>
    <property type="evidence" value="ECO:0007669"/>
    <property type="project" value="UniProtKB-UniRule"/>
</dbReference>
<name>A0A2K8N5E0_9BACL</name>
<dbReference type="InterPro" id="IPR010198">
    <property type="entry name" value="DHNA-CoA_synthase_MenB"/>
</dbReference>
<dbReference type="EMBL" id="CP024955">
    <property type="protein sequence ID" value="ATY84546.1"/>
    <property type="molecule type" value="Genomic_DNA"/>
</dbReference>
<keyword evidence="2 4" id="KW-0474">Menaquinone biosynthesis</keyword>
<evidence type="ECO:0000256" key="1">
    <source>
        <dbReference type="ARBA" id="ARBA00000177"/>
    </source>
</evidence>
<dbReference type="PANTHER" id="PTHR43113:SF1">
    <property type="entry name" value="1,4-DIHYDROXY-2-NAPHTHOYL-COA SYNTHASE, PEROXISOMAL"/>
    <property type="match status" value="1"/>
</dbReference>
<feature type="site" description="Important for catalysis" evidence="4">
    <location>
        <position position="239"/>
    </location>
</feature>
<dbReference type="UniPathway" id="UPA01057">
    <property type="reaction ID" value="UER00167"/>
</dbReference>
<feature type="binding site" description="in other chain" evidence="4">
    <location>
        <position position="77"/>
    </location>
    <ligand>
        <name>substrate</name>
        <note>ligand shared between two neighboring subunits</note>
    </ligand>
</feature>
<keyword evidence="6" id="KW-1185">Reference proteome</keyword>
<feature type="binding site" description="in other chain" evidence="4">
    <location>
        <begin position="110"/>
        <end position="114"/>
    </location>
    <ligand>
        <name>substrate</name>
        <note>ligand shared between two neighboring subunits</note>
    </ligand>
</feature>
<feature type="binding site" evidence="4">
    <location>
        <position position="254"/>
    </location>
    <ligand>
        <name>substrate</name>
        <note>ligand shared between two neighboring subunits</note>
    </ligand>
</feature>
<evidence type="ECO:0000256" key="2">
    <source>
        <dbReference type="ARBA" id="ARBA00022428"/>
    </source>
</evidence>
<accession>A0A2K8N5E0</accession>